<comment type="caution">
    <text evidence="5">The sequence shown here is derived from an EMBL/GenBank/DDBJ whole genome shotgun (WGS) entry which is preliminary data.</text>
</comment>
<evidence type="ECO:0000313" key="5">
    <source>
        <dbReference type="EMBL" id="CAH1792139.1"/>
    </source>
</evidence>
<evidence type="ECO:0000256" key="3">
    <source>
        <dbReference type="ARBA" id="ARBA00048508"/>
    </source>
</evidence>
<organism evidence="5 6">
    <name type="scientific">Owenia fusiformis</name>
    <name type="common">Polychaete worm</name>
    <dbReference type="NCBI Taxonomy" id="6347"/>
    <lineage>
        <taxon>Eukaryota</taxon>
        <taxon>Metazoa</taxon>
        <taxon>Spiralia</taxon>
        <taxon>Lophotrochozoa</taxon>
        <taxon>Annelida</taxon>
        <taxon>Polychaeta</taxon>
        <taxon>Sedentaria</taxon>
        <taxon>Canalipalpata</taxon>
        <taxon>Sabellida</taxon>
        <taxon>Oweniida</taxon>
        <taxon>Oweniidae</taxon>
        <taxon>Owenia</taxon>
    </lineage>
</organism>
<dbReference type="PRINTS" id="PR00080">
    <property type="entry name" value="SDRFAMILY"/>
</dbReference>
<comment type="similarity">
    <text evidence="1 4">Belongs to the short-chain dehydrogenases/reductases (SDR) family.</text>
</comment>
<dbReference type="EMBL" id="CAIIXF020000008">
    <property type="protein sequence ID" value="CAH1792139.1"/>
    <property type="molecule type" value="Genomic_DNA"/>
</dbReference>
<evidence type="ECO:0000313" key="6">
    <source>
        <dbReference type="Proteomes" id="UP000749559"/>
    </source>
</evidence>
<dbReference type="Proteomes" id="UP000749559">
    <property type="component" value="Unassembled WGS sequence"/>
</dbReference>
<comment type="catalytic activity">
    <reaction evidence="3">
        <text>a (3R)-hydroxyacyl-[ACP] + NADP(+) = a 3-oxoacyl-[ACP] + NADPH + H(+)</text>
        <dbReference type="Rhea" id="RHEA:17397"/>
        <dbReference type="Rhea" id="RHEA-COMP:9916"/>
        <dbReference type="Rhea" id="RHEA-COMP:9945"/>
        <dbReference type="ChEBI" id="CHEBI:15378"/>
        <dbReference type="ChEBI" id="CHEBI:57783"/>
        <dbReference type="ChEBI" id="CHEBI:58349"/>
        <dbReference type="ChEBI" id="CHEBI:78776"/>
        <dbReference type="ChEBI" id="CHEBI:78827"/>
        <dbReference type="EC" id="1.1.1.100"/>
    </reaction>
</comment>
<dbReference type="NCBIfam" id="NF009093">
    <property type="entry name" value="PRK12429.1"/>
    <property type="match status" value="1"/>
</dbReference>
<keyword evidence="6" id="KW-1185">Reference proteome</keyword>
<dbReference type="PANTHER" id="PTHR42879">
    <property type="entry name" value="3-OXOACYL-(ACYL-CARRIER-PROTEIN) REDUCTASE"/>
    <property type="match status" value="1"/>
</dbReference>
<sequence length="262" mass="28377">MTNLQNKVAFVTGSTSGIGLTMARSLAAKGCHIVITGFGDQDEINKIKEDIVREFKVNVNHVSCDLRKVEEIDSMCAEIDKLYPEGIDILCNNAGFNHVHPIEGYPTEWWNDSVAVMLTAPFHLIKHFLPKMRAKGWGRIVNTASQHGMVSTAGKAVYSAVKHGIVGLTKGVALDIGDANVTINCICPGFASSNITKAWFERLGKERGCSAEEAKASVLESVPNKKMVELQHIADMMLYLCSESAVSITGAAMLMDGGYTAQ</sequence>
<dbReference type="OrthoDB" id="417891at2759"/>
<evidence type="ECO:0000256" key="1">
    <source>
        <dbReference type="ARBA" id="ARBA00006484"/>
    </source>
</evidence>
<accession>A0A8J1U4S1</accession>
<dbReference type="InterPro" id="IPR050259">
    <property type="entry name" value="SDR"/>
</dbReference>
<gene>
    <name evidence="5" type="ORF">OFUS_LOCUS17152</name>
</gene>
<protein>
    <recommendedName>
        <fullName evidence="2">3-oxoacyl-[acyl-carrier-protein] reductase</fullName>
        <ecNumber evidence="2">1.1.1.100</ecNumber>
    </recommendedName>
</protein>
<proteinExistence type="inferred from homology"/>
<dbReference type="Pfam" id="PF00106">
    <property type="entry name" value="adh_short"/>
    <property type="match status" value="1"/>
</dbReference>
<dbReference type="EC" id="1.1.1.100" evidence="2"/>
<evidence type="ECO:0000256" key="2">
    <source>
        <dbReference type="ARBA" id="ARBA00012948"/>
    </source>
</evidence>
<dbReference type="GO" id="GO:0004316">
    <property type="term" value="F:3-oxoacyl-[acyl-carrier-protein] reductase (NADPH) activity"/>
    <property type="evidence" value="ECO:0007669"/>
    <property type="project" value="UniProtKB-EC"/>
</dbReference>
<dbReference type="FunFam" id="3.40.50.720:FF:000084">
    <property type="entry name" value="Short-chain dehydrogenase reductase"/>
    <property type="match status" value="1"/>
</dbReference>
<name>A0A8J1U4S1_OWEFU</name>
<dbReference type="InterPro" id="IPR002347">
    <property type="entry name" value="SDR_fam"/>
</dbReference>
<dbReference type="PRINTS" id="PR00081">
    <property type="entry name" value="GDHRDH"/>
</dbReference>
<dbReference type="Gene3D" id="3.40.50.720">
    <property type="entry name" value="NAD(P)-binding Rossmann-like Domain"/>
    <property type="match status" value="1"/>
</dbReference>
<dbReference type="PANTHER" id="PTHR42879:SF2">
    <property type="entry name" value="3-OXOACYL-[ACYL-CARRIER-PROTEIN] REDUCTASE FABG"/>
    <property type="match status" value="1"/>
</dbReference>
<reference evidence="5" key="1">
    <citation type="submission" date="2022-03" db="EMBL/GenBank/DDBJ databases">
        <authorList>
            <person name="Martin C."/>
        </authorList>
    </citation>
    <scope>NUCLEOTIDE SEQUENCE</scope>
</reference>
<dbReference type="AlphaFoldDB" id="A0A8J1U4S1"/>
<evidence type="ECO:0000256" key="4">
    <source>
        <dbReference type="RuleBase" id="RU000363"/>
    </source>
</evidence>
<dbReference type="InterPro" id="IPR036291">
    <property type="entry name" value="NAD(P)-bd_dom_sf"/>
</dbReference>
<dbReference type="SUPFAM" id="SSF51735">
    <property type="entry name" value="NAD(P)-binding Rossmann-fold domains"/>
    <property type="match status" value="1"/>
</dbReference>